<name>A0A8C9FAZ0_PAVCR</name>
<dbReference type="Gene3D" id="1.25.40.20">
    <property type="entry name" value="Ankyrin repeat-containing domain"/>
    <property type="match status" value="1"/>
</dbReference>
<reference evidence="4" key="2">
    <citation type="submission" date="2025-09" db="UniProtKB">
        <authorList>
            <consortium name="Ensembl"/>
        </authorList>
    </citation>
    <scope>IDENTIFICATION</scope>
</reference>
<keyword evidence="5" id="KW-1185">Reference proteome</keyword>
<dbReference type="GO" id="GO:0048013">
    <property type="term" value="P:ephrin receptor signaling pathway"/>
    <property type="evidence" value="ECO:0007669"/>
    <property type="project" value="TreeGrafter"/>
</dbReference>
<dbReference type="PANTHER" id="PTHR24174">
    <property type="entry name" value="ANKYRIN REPEAT AND STERILE ALPHA MOTIF DOMAIN-CONTAINING PROTEIN 1"/>
    <property type="match status" value="1"/>
</dbReference>
<organism evidence="4 5">
    <name type="scientific">Pavo cristatus</name>
    <name type="common">Indian peafowl</name>
    <name type="synonym">Blue peafowl</name>
    <dbReference type="NCBI Taxonomy" id="9049"/>
    <lineage>
        <taxon>Eukaryota</taxon>
        <taxon>Metazoa</taxon>
        <taxon>Chordata</taxon>
        <taxon>Craniata</taxon>
        <taxon>Vertebrata</taxon>
        <taxon>Euteleostomi</taxon>
        <taxon>Archelosauria</taxon>
        <taxon>Archosauria</taxon>
        <taxon>Dinosauria</taxon>
        <taxon>Saurischia</taxon>
        <taxon>Theropoda</taxon>
        <taxon>Coelurosauria</taxon>
        <taxon>Aves</taxon>
        <taxon>Neognathae</taxon>
        <taxon>Galloanserae</taxon>
        <taxon>Galliformes</taxon>
        <taxon>Phasianidae</taxon>
        <taxon>Phasianinae</taxon>
        <taxon>Pavo</taxon>
    </lineage>
</organism>
<evidence type="ECO:0000313" key="5">
    <source>
        <dbReference type="Proteomes" id="UP000694428"/>
    </source>
</evidence>
<feature type="repeat" description="ANK" evidence="3">
    <location>
        <begin position="53"/>
        <end position="85"/>
    </location>
</feature>
<accession>A0A8C9FAZ0</accession>
<evidence type="ECO:0000256" key="1">
    <source>
        <dbReference type="ARBA" id="ARBA00022737"/>
    </source>
</evidence>
<dbReference type="InterPro" id="IPR036770">
    <property type="entry name" value="Ankyrin_rpt-contain_sf"/>
</dbReference>
<protein>
    <submittedName>
        <fullName evidence="4">Uncharacterized protein</fullName>
    </submittedName>
</protein>
<dbReference type="PROSITE" id="PS50088">
    <property type="entry name" value="ANK_REPEAT"/>
    <property type="match status" value="1"/>
</dbReference>
<dbReference type="GO" id="GO:0046875">
    <property type="term" value="F:ephrin receptor binding"/>
    <property type="evidence" value="ECO:0007669"/>
    <property type="project" value="TreeGrafter"/>
</dbReference>
<sequence>SEVVAVLLEELTDPTIRNNKLETPLDLAALYGRLRVVKMIIKAYPNLMNCNTRKHTPLHLAARNGHKAVVQVLLEAGMDVSCQVSAQILSSFLPFLLSSYLYLLSCYLY</sequence>
<evidence type="ECO:0000256" key="2">
    <source>
        <dbReference type="ARBA" id="ARBA00023043"/>
    </source>
</evidence>
<dbReference type="PANTHER" id="PTHR24174:SF3">
    <property type="entry name" value="ANKYRIN REPEAT AND STERILE ALPHA MOTIF DOMAIN-CONTAINING PROTEIN 1B"/>
    <property type="match status" value="1"/>
</dbReference>
<keyword evidence="1" id="KW-0677">Repeat</keyword>
<dbReference type="Ensembl" id="ENSPSTT00000012672.1">
    <property type="protein sequence ID" value="ENSPSTP00000012084.1"/>
    <property type="gene ID" value="ENSPSTG00000008517.1"/>
</dbReference>
<reference evidence="4" key="1">
    <citation type="submission" date="2025-08" db="UniProtKB">
        <authorList>
            <consortium name="Ensembl"/>
        </authorList>
    </citation>
    <scope>IDENTIFICATION</scope>
</reference>
<dbReference type="Proteomes" id="UP000694428">
    <property type="component" value="Unplaced"/>
</dbReference>
<dbReference type="Pfam" id="PF12796">
    <property type="entry name" value="Ank_2"/>
    <property type="match status" value="1"/>
</dbReference>
<dbReference type="PROSITE" id="PS50297">
    <property type="entry name" value="ANK_REP_REGION"/>
    <property type="match status" value="1"/>
</dbReference>
<evidence type="ECO:0000256" key="3">
    <source>
        <dbReference type="PROSITE-ProRule" id="PRU00023"/>
    </source>
</evidence>
<dbReference type="InterPro" id="IPR033635">
    <property type="entry name" value="ANKS1/Caskin"/>
</dbReference>
<evidence type="ECO:0000313" key="4">
    <source>
        <dbReference type="Ensembl" id="ENSPSTP00000012084.1"/>
    </source>
</evidence>
<dbReference type="GO" id="GO:0005829">
    <property type="term" value="C:cytosol"/>
    <property type="evidence" value="ECO:0007669"/>
    <property type="project" value="TreeGrafter"/>
</dbReference>
<proteinExistence type="predicted"/>
<dbReference type="SUPFAM" id="SSF48403">
    <property type="entry name" value="Ankyrin repeat"/>
    <property type="match status" value="1"/>
</dbReference>
<dbReference type="AlphaFoldDB" id="A0A8C9FAZ0"/>
<keyword evidence="2 3" id="KW-0040">ANK repeat</keyword>
<dbReference type="SMART" id="SM00248">
    <property type="entry name" value="ANK"/>
    <property type="match status" value="2"/>
</dbReference>
<dbReference type="InterPro" id="IPR002110">
    <property type="entry name" value="Ankyrin_rpt"/>
</dbReference>